<accession>A0A095Y2D8</accession>
<reference evidence="3 4" key="1">
    <citation type="submission" date="2014-07" db="EMBL/GenBank/DDBJ databases">
        <authorList>
            <person name="McCorrison J."/>
            <person name="Sanka R."/>
            <person name="Torralba M."/>
            <person name="Gillis M."/>
            <person name="Haft D.H."/>
            <person name="Methe B."/>
            <person name="Sutton G."/>
            <person name="Nelson K.E."/>
        </authorList>
    </citation>
    <scope>NUCLEOTIDE SEQUENCE [LARGE SCALE GENOMIC DNA]</scope>
    <source>
        <strain evidence="3 4">DNF00450</strain>
    </source>
</reference>
<keyword evidence="1" id="KW-1133">Transmembrane helix</keyword>
<feature type="transmembrane region" description="Helical" evidence="1">
    <location>
        <begin position="199"/>
        <end position="228"/>
    </location>
</feature>
<comment type="similarity">
    <text evidence="1">Belongs to the vitamin uptake transporter (VUT/ECF) (TC 2.A.88) family. Q precursor transporter subfamily.</text>
</comment>
<feature type="transmembrane region" description="Helical" evidence="1">
    <location>
        <begin position="67"/>
        <end position="85"/>
    </location>
</feature>
<gene>
    <name evidence="3" type="ORF">HMPREF1650_08965</name>
</gene>
<dbReference type="GO" id="GO:0005886">
    <property type="term" value="C:plasma membrane"/>
    <property type="evidence" value="ECO:0007669"/>
    <property type="project" value="UniProtKB-SubCell"/>
</dbReference>
<organism evidence="3 4">
    <name type="scientific">Corynebacterium freneyi DNF00450</name>
    <dbReference type="NCBI Taxonomy" id="1287475"/>
    <lineage>
        <taxon>Bacteria</taxon>
        <taxon>Bacillati</taxon>
        <taxon>Actinomycetota</taxon>
        <taxon>Actinomycetes</taxon>
        <taxon>Mycobacteriales</taxon>
        <taxon>Corynebacteriaceae</taxon>
        <taxon>Corynebacterium</taxon>
    </lineage>
</organism>
<dbReference type="InterPro" id="IPR003744">
    <property type="entry name" value="YhhQ"/>
</dbReference>
<feature type="compositionally biased region" description="Low complexity" evidence="2">
    <location>
        <begin position="1"/>
        <end position="27"/>
    </location>
</feature>
<evidence type="ECO:0000313" key="4">
    <source>
        <dbReference type="Proteomes" id="UP000029548"/>
    </source>
</evidence>
<protein>
    <recommendedName>
        <fullName evidence="1">Probable queuosine precursor transporter</fullName>
        <shortName evidence="1">Q precursor transporter</shortName>
    </recommendedName>
</protein>
<evidence type="ECO:0000256" key="1">
    <source>
        <dbReference type="HAMAP-Rule" id="MF_02088"/>
    </source>
</evidence>
<keyword evidence="1" id="KW-0813">Transport</keyword>
<dbReference type="EMBL" id="JRNE01000058">
    <property type="protein sequence ID" value="KGF16216.1"/>
    <property type="molecule type" value="Genomic_DNA"/>
</dbReference>
<sequence>MTNSESPAHGSGPGAAATPAFTPTNSPRTDKTNTAEGAAAKAGTAPKYVDAIEADAPRHVPVQRSMYPILVGIFTGILLISNITATKGVELFGLVTDGAFFLFPLSYIIGDVLSEVYGFRATRRAVYTGFAVLAIGMASFFIAINLPPAGFYENQEAFETVLGTVPQLVLAGLAGYLVGQLLNAWSLTAIKRRTGEKSLWMRLIGSTVVGEFADTLIFCSIAASAIGISTWGDFINFVIVGFLWKTGVEVVVLPVTYQVIAWVKKREGYYDVPAAA</sequence>
<keyword evidence="1" id="KW-0812">Transmembrane</keyword>
<feature type="transmembrane region" description="Helical" evidence="1">
    <location>
        <begin position="125"/>
        <end position="144"/>
    </location>
</feature>
<keyword evidence="1" id="KW-0472">Membrane</keyword>
<feature type="transmembrane region" description="Helical" evidence="1">
    <location>
        <begin position="91"/>
        <end position="113"/>
    </location>
</feature>
<feature type="transmembrane region" description="Helical" evidence="1">
    <location>
        <begin position="164"/>
        <end position="187"/>
    </location>
</feature>
<keyword evidence="1" id="KW-1003">Cell membrane</keyword>
<dbReference type="Pfam" id="PF02592">
    <property type="entry name" value="Vut_1"/>
    <property type="match status" value="1"/>
</dbReference>
<comment type="function">
    <text evidence="1">Involved in the import of queuosine (Q) precursors, required for Q precursor salvage.</text>
</comment>
<dbReference type="RefSeq" id="WP_035122669.1">
    <property type="nucleotide sequence ID" value="NZ_JRNE01000058.1"/>
</dbReference>
<dbReference type="Proteomes" id="UP000029548">
    <property type="component" value="Unassembled WGS sequence"/>
</dbReference>
<proteinExistence type="inferred from homology"/>
<evidence type="ECO:0000256" key="2">
    <source>
        <dbReference type="SAM" id="MobiDB-lite"/>
    </source>
</evidence>
<dbReference type="HAMAP" id="MF_02088">
    <property type="entry name" value="Q_prec_transport"/>
    <property type="match status" value="1"/>
</dbReference>
<feature type="region of interest" description="Disordered" evidence="2">
    <location>
        <begin position="1"/>
        <end position="41"/>
    </location>
</feature>
<feature type="transmembrane region" description="Helical" evidence="1">
    <location>
        <begin position="234"/>
        <end position="257"/>
    </location>
</feature>
<comment type="caution">
    <text evidence="3">The sequence shown here is derived from an EMBL/GenBank/DDBJ whole genome shotgun (WGS) entry which is preliminary data.</text>
</comment>
<dbReference type="AlphaFoldDB" id="A0A095Y2D8"/>
<name>A0A095Y2D8_9CORY</name>
<dbReference type="PANTHER" id="PTHR34300">
    <property type="entry name" value="QUEUOSINE PRECURSOR TRANSPORTER-RELATED"/>
    <property type="match status" value="1"/>
</dbReference>
<comment type="subcellular location">
    <subcellularLocation>
        <location evidence="1">Cell membrane</location>
        <topology evidence="1">Multi-pass membrane protein</topology>
    </subcellularLocation>
</comment>
<dbReference type="eggNOG" id="COG1738">
    <property type="taxonomic scope" value="Bacteria"/>
</dbReference>
<dbReference type="GO" id="GO:0022857">
    <property type="term" value="F:transmembrane transporter activity"/>
    <property type="evidence" value="ECO:0007669"/>
    <property type="project" value="UniProtKB-UniRule"/>
</dbReference>
<dbReference type="NCBIfam" id="TIGR00697">
    <property type="entry name" value="queuosine precursor transporter"/>
    <property type="match status" value="1"/>
</dbReference>
<evidence type="ECO:0000313" key="3">
    <source>
        <dbReference type="EMBL" id="KGF16216.1"/>
    </source>
</evidence>
<dbReference type="PANTHER" id="PTHR34300:SF2">
    <property type="entry name" value="QUEUOSINE PRECURSOR TRANSPORTER-RELATED"/>
    <property type="match status" value="1"/>
</dbReference>